<name>A0ACC2Z1Z8_9PEZI</name>
<evidence type="ECO:0000313" key="2">
    <source>
        <dbReference type="Proteomes" id="UP001172680"/>
    </source>
</evidence>
<evidence type="ECO:0000313" key="1">
    <source>
        <dbReference type="EMBL" id="KAJ9641577.1"/>
    </source>
</evidence>
<keyword evidence="2" id="KW-1185">Reference proteome</keyword>
<reference evidence="1" key="1">
    <citation type="submission" date="2022-10" db="EMBL/GenBank/DDBJ databases">
        <title>Culturing micro-colonial fungi from biological soil crusts in the Mojave desert and describing Neophaeococcomyces mojavensis, and introducing the new genera and species Taxawa tesnikishii.</title>
        <authorList>
            <person name="Kurbessoian T."/>
            <person name="Stajich J.E."/>
        </authorList>
    </citation>
    <scope>NUCLEOTIDE SEQUENCE</scope>
    <source>
        <strain evidence="1">JES_115</strain>
    </source>
</reference>
<dbReference type="Proteomes" id="UP001172680">
    <property type="component" value="Unassembled WGS sequence"/>
</dbReference>
<gene>
    <name evidence="1" type="ORF">H2199_005547</name>
</gene>
<sequence>MSESAFTPIPELSRTDADVSILLLNNLVTYTGKVADPWFEATLQISRNVLAEAWVSNSTLTGIGCTEQYQFCNFDRCTPLNGLYSFYPFTAPPDLGLNPMQQATHRVLGPNIGAIRMSNYLSFLKNEILLANTLTYGPIGISTPVPDTQWQTEMENIYNITMAGLQQNVVDHASAPNIQIRPGVELHSFINPETDPLDLHICASEKIRSSAYSSFNMFGLCFLVLTCALIIVVNLSLPNFVHWIQRRSHNGLVPRLAWIEDDVLQLQRIALEGRGIGPWEKKWEGVPVTAELGKTWRRDTGFAEWAQLNQVFKPSAEPEGGGERGELEGMKSQARVEQVS</sequence>
<proteinExistence type="predicted"/>
<protein>
    <submittedName>
        <fullName evidence="1">Uncharacterized protein</fullName>
    </submittedName>
</protein>
<accession>A0ACC2Z1Z8</accession>
<comment type="caution">
    <text evidence="1">The sequence shown here is derived from an EMBL/GenBank/DDBJ whole genome shotgun (WGS) entry which is preliminary data.</text>
</comment>
<dbReference type="EMBL" id="JAPDRP010000015">
    <property type="protein sequence ID" value="KAJ9641577.1"/>
    <property type="molecule type" value="Genomic_DNA"/>
</dbReference>
<organism evidence="1 2">
    <name type="scientific">Coniosporium tulheliwenetii</name>
    <dbReference type="NCBI Taxonomy" id="3383036"/>
    <lineage>
        <taxon>Eukaryota</taxon>
        <taxon>Fungi</taxon>
        <taxon>Dikarya</taxon>
        <taxon>Ascomycota</taxon>
        <taxon>Pezizomycotina</taxon>
        <taxon>Dothideomycetes</taxon>
        <taxon>Dothideomycetes incertae sedis</taxon>
        <taxon>Coniosporium</taxon>
    </lineage>
</organism>